<dbReference type="Pfam" id="PF12849">
    <property type="entry name" value="PBP_like_2"/>
    <property type="match status" value="1"/>
</dbReference>
<dbReference type="AlphaFoldDB" id="A0A5C5X8H2"/>
<comment type="function">
    <text evidence="4">Involved in the system for phosphate transport across the cytoplasmic membrane.</text>
</comment>
<dbReference type="CDD" id="cd13654">
    <property type="entry name" value="PBP2_phosphate_like_2"/>
    <property type="match status" value="1"/>
</dbReference>
<dbReference type="Gene3D" id="3.40.190.10">
    <property type="entry name" value="Periplasmic binding protein-like II"/>
    <property type="match status" value="2"/>
</dbReference>
<organism evidence="6 7">
    <name type="scientific">Thalassoglobus neptunius</name>
    <dbReference type="NCBI Taxonomy" id="1938619"/>
    <lineage>
        <taxon>Bacteria</taxon>
        <taxon>Pseudomonadati</taxon>
        <taxon>Planctomycetota</taxon>
        <taxon>Planctomycetia</taxon>
        <taxon>Planctomycetales</taxon>
        <taxon>Planctomycetaceae</taxon>
        <taxon>Thalassoglobus</taxon>
    </lineage>
</organism>
<dbReference type="PANTHER" id="PTHR30570:SF1">
    <property type="entry name" value="PHOSPHATE-BINDING PROTEIN PSTS"/>
    <property type="match status" value="1"/>
</dbReference>
<dbReference type="RefSeq" id="WP_146509072.1">
    <property type="nucleotide sequence ID" value="NZ_SIHI01000001.1"/>
</dbReference>
<dbReference type="OrthoDB" id="9790048at2"/>
<name>A0A5C5X8H2_9PLAN</name>
<keyword evidence="2 4" id="KW-0813">Transport</keyword>
<gene>
    <name evidence="6" type="primary">pstS_1</name>
    <name evidence="6" type="ORF">KOR42_19650</name>
</gene>
<dbReference type="NCBIfam" id="TIGR02136">
    <property type="entry name" value="ptsS_2"/>
    <property type="match status" value="1"/>
</dbReference>
<dbReference type="PANTHER" id="PTHR30570">
    <property type="entry name" value="PERIPLASMIC PHOSPHATE BINDING COMPONENT OF PHOSPHATE ABC TRANSPORTER"/>
    <property type="match status" value="1"/>
</dbReference>
<accession>A0A5C5X8H2</accession>
<dbReference type="SUPFAM" id="SSF53850">
    <property type="entry name" value="Periplasmic binding protein-like II"/>
    <property type="match status" value="1"/>
</dbReference>
<keyword evidence="7" id="KW-1185">Reference proteome</keyword>
<comment type="caution">
    <text evidence="6">The sequence shown here is derived from an EMBL/GenBank/DDBJ whole genome shotgun (WGS) entry which is preliminary data.</text>
</comment>
<dbReference type="InterPro" id="IPR050811">
    <property type="entry name" value="Phosphate_ABC_transporter"/>
</dbReference>
<dbReference type="GO" id="GO:0006817">
    <property type="term" value="P:phosphate ion transport"/>
    <property type="evidence" value="ECO:0007669"/>
    <property type="project" value="UniProtKB-UniRule"/>
</dbReference>
<dbReference type="EMBL" id="SIHI01000001">
    <property type="protein sequence ID" value="TWT58583.1"/>
    <property type="molecule type" value="Genomic_DNA"/>
</dbReference>
<evidence type="ECO:0000256" key="3">
    <source>
        <dbReference type="ARBA" id="ARBA00022729"/>
    </source>
</evidence>
<keyword evidence="3 4" id="KW-0732">Signal</keyword>
<dbReference type="InterPro" id="IPR024370">
    <property type="entry name" value="PBP_domain"/>
</dbReference>
<keyword evidence="4" id="KW-0592">Phosphate transport</keyword>
<evidence type="ECO:0000256" key="2">
    <source>
        <dbReference type="ARBA" id="ARBA00022448"/>
    </source>
</evidence>
<evidence type="ECO:0000259" key="5">
    <source>
        <dbReference type="Pfam" id="PF12849"/>
    </source>
</evidence>
<evidence type="ECO:0000256" key="1">
    <source>
        <dbReference type="ARBA" id="ARBA00008725"/>
    </source>
</evidence>
<comment type="similarity">
    <text evidence="1 4">Belongs to the PstS family.</text>
</comment>
<feature type="chain" id="PRO_5027137599" description="Phosphate-binding protein" evidence="4">
    <location>
        <begin position="19"/>
        <end position="320"/>
    </location>
</feature>
<dbReference type="Proteomes" id="UP000317243">
    <property type="component" value="Unassembled WGS sequence"/>
</dbReference>
<dbReference type="GO" id="GO:0042301">
    <property type="term" value="F:phosphate ion binding"/>
    <property type="evidence" value="ECO:0007669"/>
    <property type="project" value="UniProtKB-UniRule"/>
</dbReference>
<dbReference type="InterPro" id="IPR011862">
    <property type="entry name" value="Phos-bd"/>
</dbReference>
<reference evidence="6 7" key="1">
    <citation type="submission" date="2019-02" db="EMBL/GenBank/DDBJ databases">
        <title>Deep-cultivation of Planctomycetes and their phenomic and genomic characterization uncovers novel biology.</title>
        <authorList>
            <person name="Wiegand S."/>
            <person name="Jogler M."/>
            <person name="Boedeker C."/>
            <person name="Pinto D."/>
            <person name="Vollmers J."/>
            <person name="Rivas-Marin E."/>
            <person name="Kohn T."/>
            <person name="Peeters S.H."/>
            <person name="Heuer A."/>
            <person name="Rast P."/>
            <person name="Oberbeckmann S."/>
            <person name="Bunk B."/>
            <person name="Jeske O."/>
            <person name="Meyerdierks A."/>
            <person name="Storesund J.E."/>
            <person name="Kallscheuer N."/>
            <person name="Luecker S."/>
            <person name="Lage O.M."/>
            <person name="Pohl T."/>
            <person name="Merkel B.J."/>
            <person name="Hornburger P."/>
            <person name="Mueller R.-W."/>
            <person name="Bruemmer F."/>
            <person name="Labrenz M."/>
            <person name="Spormann A.M."/>
            <person name="Op Den Camp H."/>
            <person name="Overmann J."/>
            <person name="Amann R."/>
            <person name="Jetten M.S.M."/>
            <person name="Mascher T."/>
            <person name="Medema M.H."/>
            <person name="Devos D.P."/>
            <person name="Kaster A.-K."/>
            <person name="Ovreas L."/>
            <person name="Rohde M."/>
            <person name="Galperin M.Y."/>
            <person name="Jogler C."/>
        </authorList>
    </citation>
    <scope>NUCLEOTIDE SEQUENCE [LARGE SCALE GENOMIC DNA]</scope>
    <source>
        <strain evidence="6 7">KOR42</strain>
    </source>
</reference>
<evidence type="ECO:0000256" key="4">
    <source>
        <dbReference type="RuleBase" id="RU367119"/>
    </source>
</evidence>
<protein>
    <recommendedName>
        <fullName evidence="4">Phosphate-binding protein</fullName>
    </recommendedName>
</protein>
<evidence type="ECO:0000313" key="7">
    <source>
        <dbReference type="Proteomes" id="UP000317243"/>
    </source>
</evidence>
<feature type="domain" description="PBP" evidence="5">
    <location>
        <begin position="31"/>
        <end position="285"/>
    </location>
</feature>
<dbReference type="PROSITE" id="PS51257">
    <property type="entry name" value="PROKAR_LIPOPROTEIN"/>
    <property type="match status" value="1"/>
</dbReference>
<sequence length="320" mass="34381" precursor="true">MVRMFTVLVCACTLVAMGCGGSGSGEGGSQTSGAGSEIIIDGSSTVAPVSVAVSEEFSIAHRGVRVPVGTSGTGGGFKKFVQGETDINDASRPIKESEIELCKENGIEFLELTVAIDGLTVVVNSENDFCKDLTVEELKKIWEPESKITKWNEVRSDFPEEIIKLFAPDTDSGTFAYFTEVVCGEEGASRSDYQQSADDNFLVTGVSGDKYALGYFGYAYYIENEGALGAVAIADNGGEPVSPNPETIEDGTYTPLSRPLFLYVNKAKLKDATMVEFLQFYLSDEGKDLVKESGYVPLSDKQYEEQRAKLEAAVAEVSGE</sequence>
<proteinExistence type="inferred from homology"/>
<evidence type="ECO:0000313" key="6">
    <source>
        <dbReference type="EMBL" id="TWT58583.1"/>
    </source>
</evidence>
<feature type="signal peptide" evidence="4">
    <location>
        <begin position="1"/>
        <end position="18"/>
    </location>
</feature>